<evidence type="ECO:0000313" key="1">
    <source>
        <dbReference type="EMBL" id="KAJ0179961.1"/>
    </source>
</evidence>
<gene>
    <name evidence="1" type="ORF">K1T71_004552</name>
</gene>
<comment type="caution">
    <text evidence="1">The sequence shown here is derived from an EMBL/GenBank/DDBJ whole genome shotgun (WGS) entry which is preliminary data.</text>
</comment>
<dbReference type="Proteomes" id="UP000824533">
    <property type="component" value="Linkage Group LG07"/>
</dbReference>
<organism evidence="1 2">
    <name type="scientific">Dendrolimus kikuchii</name>
    <dbReference type="NCBI Taxonomy" id="765133"/>
    <lineage>
        <taxon>Eukaryota</taxon>
        <taxon>Metazoa</taxon>
        <taxon>Ecdysozoa</taxon>
        <taxon>Arthropoda</taxon>
        <taxon>Hexapoda</taxon>
        <taxon>Insecta</taxon>
        <taxon>Pterygota</taxon>
        <taxon>Neoptera</taxon>
        <taxon>Endopterygota</taxon>
        <taxon>Lepidoptera</taxon>
        <taxon>Glossata</taxon>
        <taxon>Ditrysia</taxon>
        <taxon>Bombycoidea</taxon>
        <taxon>Lasiocampidae</taxon>
        <taxon>Dendrolimus</taxon>
    </lineage>
</organism>
<reference evidence="1 2" key="1">
    <citation type="journal article" date="2021" name="Front. Genet.">
        <title>Chromosome-Level Genome Assembly Reveals Significant Gene Expansion in the Toll and IMD Signaling Pathways of Dendrolimus kikuchii.</title>
        <authorList>
            <person name="Zhou J."/>
            <person name="Wu P."/>
            <person name="Xiong Z."/>
            <person name="Liu N."/>
            <person name="Zhao N."/>
            <person name="Ji M."/>
            <person name="Qiu Y."/>
            <person name="Yang B."/>
        </authorList>
    </citation>
    <scope>NUCLEOTIDE SEQUENCE [LARGE SCALE GENOMIC DNA]</scope>
    <source>
        <strain evidence="1">Ann1</strain>
    </source>
</reference>
<name>A0ACC1D805_9NEOP</name>
<accession>A0ACC1D805</accession>
<proteinExistence type="predicted"/>
<evidence type="ECO:0000313" key="2">
    <source>
        <dbReference type="Proteomes" id="UP000824533"/>
    </source>
</evidence>
<protein>
    <submittedName>
        <fullName evidence="1">Uncharacterized protein</fullName>
    </submittedName>
</protein>
<sequence>MLIETSEEVDIYKRVDELRLKAVQAYNINPEKCHVGHLMLQGMYNNPEGINQIDAATDKTETNLSVAIRSSRLANAMSKCGLQTGDTVVLMGPNHLDLGIAFYACHYNGYSMCGIDTSVDSGDLAILCTYIKPRMVICQKSCEEKVKNALVENNLNGHIVVFDDPNNDIECFTQEHNGTERDFRPAEFNHSEINAWLMLTSGTTGIPKVATIPFDRLLNGICCWWAPFPAPFQTVMAMATLQWMSSLFYFASGPIRGYTRVQSSVPLKPELLIALINKYRPNVTAWTSFLLSQFITGAKNVWDLSCFKYIAIGGSAIDKPLLDKFRKQCNAFLYLVYGMTELLVPVFDFDSETPFGSTGTPKKKYQFKIIDEEGYVLDKPYQSGELWIKGDAFFTGYMNNPEETRETLTEDGWFKTGDIFYRDDRDYYYFVERKRLIIKHFGFMISPLQIEETIKRHPGIQEACVVSIPDYACGELPIAAIMKEDGHQVDSQEIFELLKDSLPEIKQLTGGLFFVDSMPETPSGKIHRAKIKDMALTTPKIFPI</sequence>
<keyword evidence="2" id="KW-1185">Reference proteome</keyword>
<dbReference type="EMBL" id="CM034393">
    <property type="protein sequence ID" value="KAJ0179961.1"/>
    <property type="molecule type" value="Genomic_DNA"/>
</dbReference>